<organism evidence="2 3">
    <name type="scientific">Ideonella oryzae</name>
    <dbReference type="NCBI Taxonomy" id="2937441"/>
    <lineage>
        <taxon>Bacteria</taxon>
        <taxon>Pseudomonadati</taxon>
        <taxon>Pseudomonadota</taxon>
        <taxon>Betaproteobacteria</taxon>
        <taxon>Burkholderiales</taxon>
        <taxon>Sphaerotilaceae</taxon>
        <taxon>Ideonella</taxon>
    </lineage>
</organism>
<dbReference type="RefSeq" id="WP_252771876.1">
    <property type="nucleotide sequence ID" value="NZ_JAMXMC010000014.1"/>
</dbReference>
<dbReference type="EC" id="2.4.-.-" evidence="2"/>
<evidence type="ECO:0000313" key="2">
    <source>
        <dbReference type="EMBL" id="MCO5978911.1"/>
    </source>
</evidence>
<reference evidence="2 3" key="1">
    <citation type="submission" date="2022-06" db="EMBL/GenBank/DDBJ databases">
        <title>Ideonella sp. NS12-5 Genome sequencing and assembly.</title>
        <authorList>
            <person name="Jung Y."/>
        </authorList>
    </citation>
    <scope>NUCLEOTIDE SEQUENCE [LARGE SCALE GENOMIC DNA]</scope>
    <source>
        <strain evidence="2 3">NS12-5</strain>
    </source>
</reference>
<keyword evidence="2" id="KW-0328">Glycosyltransferase</keyword>
<dbReference type="GO" id="GO:0016757">
    <property type="term" value="F:glycosyltransferase activity"/>
    <property type="evidence" value="ECO:0007669"/>
    <property type="project" value="UniProtKB-KW"/>
</dbReference>
<sequence>MRLVWAHAMRWLAGTPRPVRVLLCSDERFYTSEQQWAPVWRWAGGLARRCGVVLCHRRIEPGRPDAVKHWGQFDLIGLKLGFTTPQAEAVAWARQLRGQLAGPAARLVYFDGDDDLNVQWPELLGEVDRYVKKHAFADRSAYLRSYQGKSNLTDHLSRTQGLVLTEHAVQASEPLNADQLGKISVGWNIGLDDKIVDLFRSLPEPRLDGRSVDIASRAYVPPTLWTHGLRAPVVEQLERMSARFRVMAPRDRVGQAQYYRELLDAKLCVSPFGFGEICWRDFEAILCGCVLVKPDMGHVRTQPDLFIPGETYLPVRWDYADLAEQCEQLLADDARRQAMARRARSVLAQALGEDWFLSRFTELLPSLPQGKLDRRDAEISRKGDPTP</sequence>
<dbReference type="SUPFAM" id="SSF53756">
    <property type="entry name" value="UDP-Glycosyltransferase/glycogen phosphorylase"/>
    <property type="match status" value="1"/>
</dbReference>
<name>A0ABT1BTN7_9BURK</name>
<keyword evidence="3" id="KW-1185">Reference proteome</keyword>
<dbReference type="EMBL" id="JAMXMC010000014">
    <property type="protein sequence ID" value="MCO5978911.1"/>
    <property type="molecule type" value="Genomic_DNA"/>
</dbReference>
<dbReference type="Gene3D" id="3.40.50.2000">
    <property type="entry name" value="Glycogen Phosphorylase B"/>
    <property type="match status" value="1"/>
</dbReference>
<keyword evidence="2" id="KW-0808">Transferase</keyword>
<feature type="domain" description="Spore protein YkvP/CgeB glycosyl transferase-like" evidence="1">
    <location>
        <begin position="233"/>
        <end position="346"/>
    </location>
</feature>
<comment type="caution">
    <text evidence="2">The sequence shown here is derived from an EMBL/GenBank/DDBJ whole genome shotgun (WGS) entry which is preliminary data.</text>
</comment>
<gene>
    <name evidence="2" type="ORF">M0L44_19610</name>
</gene>
<accession>A0ABT1BTN7</accession>
<dbReference type="Pfam" id="PF13524">
    <property type="entry name" value="Glyco_trans_1_2"/>
    <property type="match status" value="1"/>
</dbReference>
<evidence type="ECO:0000259" key="1">
    <source>
        <dbReference type="Pfam" id="PF13524"/>
    </source>
</evidence>
<protein>
    <submittedName>
        <fullName evidence="2">Glycosyltransferase</fullName>
        <ecNumber evidence="2">2.4.-.-</ecNumber>
    </submittedName>
</protein>
<evidence type="ECO:0000313" key="3">
    <source>
        <dbReference type="Proteomes" id="UP001204851"/>
    </source>
</evidence>
<dbReference type="Proteomes" id="UP001204851">
    <property type="component" value="Unassembled WGS sequence"/>
</dbReference>
<dbReference type="InterPro" id="IPR055259">
    <property type="entry name" value="YkvP/CgeB_Glyco_trans-like"/>
</dbReference>
<proteinExistence type="predicted"/>